<evidence type="ECO:0000313" key="1">
    <source>
        <dbReference type="EMBL" id="GJT16346.1"/>
    </source>
</evidence>
<dbReference type="EMBL" id="BQNB010013467">
    <property type="protein sequence ID" value="GJT16346.1"/>
    <property type="molecule type" value="Genomic_DNA"/>
</dbReference>
<sequence length="70" mass="7987">VSRQDEEAFKVSEWVSLQDYSWKQAVYFEGLLLVSGEDAALVAANGWTSFIKKTLRDSIDSRFDHDLLGF</sequence>
<protein>
    <submittedName>
        <fullName evidence="1">Uncharacterized protein</fullName>
    </submittedName>
</protein>
<feature type="non-terminal residue" evidence="1">
    <location>
        <position position="1"/>
    </location>
</feature>
<proteinExistence type="predicted"/>
<keyword evidence="2" id="KW-1185">Reference proteome</keyword>
<comment type="caution">
    <text evidence="1">The sequence shown here is derived from an EMBL/GenBank/DDBJ whole genome shotgun (WGS) entry which is preliminary data.</text>
</comment>
<reference evidence="1" key="1">
    <citation type="journal article" date="2022" name="Int. J. Mol. Sci.">
        <title>Draft Genome of Tanacetum Coccineum: Genomic Comparison of Closely Related Tanacetum-Family Plants.</title>
        <authorList>
            <person name="Yamashiro T."/>
            <person name="Shiraishi A."/>
            <person name="Nakayama K."/>
            <person name="Satake H."/>
        </authorList>
    </citation>
    <scope>NUCLEOTIDE SEQUENCE</scope>
</reference>
<name>A0ABQ5BNR0_9ASTR</name>
<organism evidence="1 2">
    <name type="scientific">Tanacetum coccineum</name>
    <dbReference type="NCBI Taxonomy" id="301880"/>
    <lineage>
        <taxon>Eukaryota</taxon>
        <taxon>Viridiplantae</taxon>
        <taxon>Streptophyta</taxon>
        <taxon>Embryophyta</taxon>
        <taxon>Tracheophyta</taxon>
        <taxon>Spermatophyta</taxon>
        <taxon>Magnoliopsida</taxon>
        <taxon>eudicotyledons</taxon>
        <taxon>Gunneridae</taxon>
        <taxon>Pentapetalae</taxon>
        <taxon>asterids</taxon>
        <taxon>campanulids</taxon>
        <taxon>Asterales</taxon>
        <taxon>Asteraceae</taxon>
        <taxon>Asteroideae</taxon>
        <taxon>Anthemideae</taxon>
        <taxon>Anthemidinae</taxon>
        <taxon>Tanacetum</taxon>
    </lineage>
</organism>
<dbReference type="Proteomes" id="UP001151760">
    <property type="component" value="Unassembled WGS sequence"/>
</dbReference>
<accession>A0ABQ5BNR0</accession>
<reference evidence="1" key="2">
    <citation type="submission" date="2022-01" db="EMBL/GenBank/DDBJ databases">
        <authorList>
            <person name="Yamashiro T."/>
            <person name="Shiraishi A."/>
            <person name="Satake H."/>
            <person name="Nakayama K."/>
        </authorList>
    </citation>
    <scope>NUCLEOTIDE SEQUENCE</scope>
</reference>
<evidence type="ECO:0000313" key="2">
    <source>
        <dbReference type="Proteomes" id="UP001151760"/>
    </source>
</evidence>
<gene>
    <name evidence="1" type="ORF">Tco_0875052</name>
</gene>